<accession>A0ABW3CPU0</accession>
<protein>
    <submittedName>
        <fullName evidence="2">Uncharacterized protein</fullName>
    </submittedName>
</protein>
<comment type="caution">
    <text evidence="2">The sequence shown here is derived from an EMBL/GenBank/DDBJ whole genome shotgun (WGS) entry which is preliminary data.</text>
</comment>
<evidence type="ECO:0000313" key="2">
    <source>
        <dbReference type="EMBL" id="MFD0855984.1"/>
    </source>
</evidence>
<name>A0ABW3CPU0_9ACTN</name>
<evidence type="ECO:0000256" key="1">
    <source>
        <dbReference type="SAM" id="MobiDB-lite"/>
    </source>
</evidence>
<dbReference type="EMBL" id="JBHTIR010003892">
    <property type="protein sequence ID" value="MFD0855984.1"/>
    <property type="molecule type" value="Genomic_DNA"/>
</dbReference>
<organism evidence="2 3">
    <name type="scientific">Actinomadura adrarensis</name>
    <dbReference type="NCBI Taxonomy" id="1819600"/>
    <lineage>
        <taxon>Bacteria</taxon>
        <taxon>Bacillati</taxon>
        <taxon>Actinomycetota</taxon>
        <taxon>Actinomycetes</taxon>
        <taxon>Streptosporangiales</taxon>
        <taxon>Thermomonosporaceae</taxon>
        <taxon>Actinomadura</taxon>
    </lineage>
</organism>
<reference evidence="3" key="1">
    <citation type="journal article" date="2019" name="Int. J. Syst. Evol. Microbiol.">
        <title>The Global Catalogue of Microorganisms (GCM) 10K type strain sequencing project: providing services to taxonomists for standard genome sequencing and annotation.</title>
        <authorList>
            <consortium name="The Broad Institute Genomics Platform"/>
            <consortium name="The Broad Institute Genome Sequencing Center for Infectious Disease"/>
            <person name="Wu L."/>
            <person name="Ma J."/>
        </authorList>
    </citation>
    <scope>NUCLEOTIDE SEQUENCE [LARGE SCALE GENOMIC DNA]</scope>
    <source>
        <strain evidence="3">JCM 31696</strain>
    </source>
</reference>
<sequence length="62" mass="6384">TALVQDQSGTGGEGVDDVGARDGAPLTTLDERLRKAAPSSRDSLAYRDQAADRLSNPTGPDA</sequence>
<feature type="non-terminal residue" evidence="2">
    <location>
        <position position="1"/>
    </location>
</feature>
<dbReference type="Proteomes" id="UP001597083">
    <property type="component" value="Unassembled WGS sequence"/>
</dbReference>
<gene>
    <name evidence="2" type="ORF">ACFQ07_27340</name>
</gene>
<keyword evidence="3" id="KW-1185">Reference proteome</keyword>
<evidence type="ECO:0000313" key="3">
    <source>
        <dbReference type="Proteomes" id="UP001597083"/>
    </source>
</evidence>
<proteinExistence type="predicted"/>
<feature type="region of interest" description="Disordered" evidence="1">
    <location>
        <begin position="1"/>
        <end position="62"/>
    </location>
</feature>